<dbReference type="EMBL" id="KR020505">
    <property type="protein sequence ID" value="AKS28361.1"/>
    <property type="molecule type" value="Genomic_DNA"/>
</dbReference>
<dbReference type="GeneID" id="26939103"/>
<reference evidence="1" key="1">
    <citation type="submission" date="2015-03" db="EMBL/GenBank/DDBJ databases">
        <title>Plastid genome analysis of the type material of Wildemania schizophylla (Bangiales, Rhodophyta).</title>
        <authorList>
            <person name="Hughey J.R."/>
        </authorList>
    </citation>
    <scope>NUCLEOTIDE SEQUENCE</scope>
</reference>
<accession>A0A126G456</accession>
<dbReference type="RefSeq" id="YP_009237314.1">
    <property type="nucleotide sequence ID" value="NC_029576.1"/>
</dbReference>
<gene>
    <name evidence="1" type="primary">orf450</name>
</gene>
<sequence length="447" mass="51096">MNLAQDVTQAASLNTSNNFYCNVKFGSPIDTQSYSLSHSTVLQPDRILAFGLPSSNFVSARIRSSFQESIVISAVNDGNIFADATNNWIKKYKDKNHKSLFYKEIFKALLFQRIDVVAGSQVLASKSFPSQKYIWYKKRVPLNIVSRVKNKNFNSISSASKGLLMGHLSASPVFVVKNGFNEIILGHSLSRIKSRGLDQVSSSFLKILQDSSSARVLSHGLFFFHPDDASEFQNFVKLKNPVASRYMDIKVEPVGLNFAYKMSRSLIQNTRFLLIPDFKEVGDLVMKYQNDKRLVFHEKQYYGKDFFQGQPIYMIQPISIKTSNGEWQTIKFTGLNDDRKVIFTTLEAANHFWTTSVKSIPTLKSIKKPNLLVYNLESFLQEQEQLNNTSLENFVLITNKKAYQTTTELVNTHHSNHLYKRLKLSTKPRLFFIELWVKRLVSTLANT</sequence>
<dbReference type="Gene3D" id="3.40.1350.100">
    <property type="match status" value="1"/>
</dbReference>
<keyword evidence="1" id="KW-0934">Plastid</keyword>
<dbReference type="AlphaFoldDB" id="A0A126G456"/>
<name>A0A126G456_WILSC</name>
<proteinExistence type="predicted"/>
<organism evidence="1">
    <name type="scientific">Wildemania schizophylla</name>
    <name type="common">Red alga</name>
    <name type="synonym">Porphyra schizophylla</name>
    <dbReference type="NCBI Taxonomy" id="1134705"/>
    <lineage>
        <taxon>Eukaryota</taxon>
        <taxon>Rhodophyta</taxon>
        <taxon>Bangiophyceae</taxon>
        <taxon>Bangiales</taxon>
        <taxon>Bangiaceae</taxon>
        <taxon>Wildemania</taxon>
    </lineage>
</organism>
<protein>
    <submittedName>
        <fullName evidence="1">Uncharacterized protein</fullName>
    </submittedName>
</protein>
<geneLocation type="plastid" evidence="1"/>
<evidence type="ECO:0000313" key="1">
    <source>
        <dbReference type="EMBL" id="AKS28361.1"/>
    </source>
</evidence>